<evidence type="ECO:0000313" key="2">
    <source>
        <dbReference type="Proteomes" id="UP001526201"/>
    </source>
</evidence>
<protein>
    <submittedName>
        <fullName evidence="1">Uncharacterized protein</fullName>
    </submittedName>
</protein>
<organism evidence="1 2">
    <name type="scientific">Mycolicibacterium komossense</name>
    <dbReference type="NCBI Taxonomy" id="1779"/>
    <lineage>
        <taxon>Bacteria</taxon>
        <taxon>Bacillati</taxon>
        <taxon>Actinomycetota</taxon>
        <taxon>Actinomycetes</taxon>
        <taxon>Mycobacteriales</taxon>
        <taxon>Mycobacteriaceae</taxon>
        <taxon>Mycolicibacterium</taxon>
    </lineage>
</organism>
<proteinExistence type="predicted"/>
<gene>
    <name evidence="1" type="ORF">H7J73_07525</name>
</gene>
<keyword evidence="2" id="KW-1185">Reference proteome</keyword>
<dbReference type="EMBL" id="JACKTY010000020">
    <property type="protein sequence ID" value="MCV7225881.1"/>
    <property type="molecule type" value="Genomic_DNA"/>
</dbReference>
<reference evidence="1 2" key="1">
    <citation type="journal article" date="2022" name="BMC Genomics">
        <title>Comparative genome analysis of mycobacteria focusing on tRNA and non-coding RNA.</title>
        <authorList>
            <person name="Behra P.R.K."/>
            <person name="Pettersson B.M.F."/>
            <person name="Ramesh M."/>
            <person name="Das S."/>
            <person name="Dasgupta S."/>
            <person name="Kirsebom L.A."/>
        </authorList>
    </citation>
    <scope>NUCLEOTIDE SEQUENCE [LARGE SCALE GENOMIC DNA]</scope>
    <source>
        <strain evidence="1 2">DSM 44078</strain>
    </source>
</reference>
<comment type="caution">
    <text evidence="1">The sequence shown here is derived from an EMBL/GenBank/DDBJ whole genome shotgun (WGS) entry which is preliminary data.</text>
</comment>
<sequence>MRAVVQLTIHIVDRHRPGRPVNGGREIAISVVRTGEQVHNFVVDDVHPALDFGDVIRICRRWIRGQDFAGVDVNGQAPSVCHPTDLLPVGFDPTNFRLGGLRRIGDRIELLGLKIEVSLDAIAGPLCSFVGLAVPRHRIHHLAKTL</sequence>
<evidence type="ECO:0000313" key="1">
    <source>
        <dbReference type="EMBL" id="MCV7225881.1"/>
    </source>
</evidence>
<dbReference type="Proteomes" id="UP001526201">
    <property type="component" value="Unassembled WGS sequence"/>
</dbReference>
<name>A0ABT3C8Y1_9MYCO</name>
<accession>A0ABT3C8Y1</accession>